<keyword evidence="2" id="KW-0012">Acyltransferase</keyword>
<organism evidence="2 3">
    <name type="scientific">Microvirga lotononidis</name>
    <dbReference type="NCBI Taxonomy" id="864069"/>
    <lineage>
        <taxon>Bacteria</taxon>
        <taxon>Pseudomonadati</taxon>
        <taxon>Pseudomonadota</taxon>
        <taxon>Alphaproteobacteria</taxon>
        <taxon>Hyphomicrobiales</taxon>
        <taxon>Methylobacteriaceae</taxon>
        <taxon>Microvirga</taxon>
    </lineage>
</organism>
<evidence type="ECO:0000259" key="1">
    <source>
        <dbReference type="Pfam" id="PF12697"/>
    </source>
</evidence>
<proteinExistence type="predicted"/>
<accession>I4YRH8</accession>
<dbReference type="InterPro" id="IPR029058">
    <property type="entry name" value="AB_hydrolase_fold"/>
</dbReference>
<dbReference type="Proteomes" id="UP000003947">
    <property type="component" value="Unassembled WGS sequence"/>
</dbReference>
<feature type="domain" description="AB hydrolase-1" evidence="1">
    <location>
        <begin position="25"/>
        <end position="265"/>
    </location>
</feature>
<dbReference type="HOGENOM" id="CLU_020336_50_2_5"/>
<dbReference type="EMBL" id="JH660645">
    <property type="protein sequence ID" value="EIM26570.1"/>
    <property type="molecule type" value="Genomic_DNA"/>
</dbReference>
<keyword evidence="2" id="KW-0378">Hydrolase</keyword>
<dbReference type="SUPFAM" id="SSF53474">
    <property type="entry name" value="alpha/beta-Hydrolases"/>
    <property type="match status" value="1"/>
</dbReference>
<dbReference type="OrthoDB" id="9780765at2"/>
<dbReference type="STRING" id="864069.MicloDRAFT_00031190"/>
<dbReference type="AlphaFoldDB" id="I4YRH8"/>
<dbReference type="PANTHER" id="PTHR43798">
    <property type="entry name" value="MONOACYLGLYCEROL LIPASE"/>
    <property type="match status" value="1"/>
</dbReference>
<dbReference type="Pfam" id="PF12697">
    <property type="entry name" value="Abhydrolase_6"/>
    <property type="match status" value="1"/>
</dbReference>
<name>I4YRH8_9HYPH</name>
<dbReference type="Gene3D" id="3.40.50.1820">
    <property type="entry name" value="alpha/beta hydrolase"/>
    <property type="match status" value="1"/>
</dbReference>
<dbReference type="InterPro" id="IPR050266">
    <property type="entry name" value="AB_hydrolase_sf"/>
</dbReference>
<evidence type="ECO:0000313" key="2">
    <source>
        <dbReference type="EMBL" id="EIM26570.1"/>
    </source>
</evidence>
<evidence type="ECO:0000313" key="3">
    <source>
        <dbReference type="Proteomes" id="UP000003947"/>
    </source>
</evidence>
<dbReference type="GO" id="GO:0016787">
    <property type="term" value="F:hydrolase activity"/>
    <property type="evidence" value="ECO:0007669"/>
    <property type="project" value="UniProtKB-KW"/>
</dbReference>
<dbReference type="InterPro" id="IPR000073">
    <property type="entry name" value="AB_hydrolase_1"/>
</dbReference>
<dbReference type="GO" id="GO:0016746">
    <property type="term" value="F:acyltransferase activity"/>
    <property type="evidence" value="ECO:0007669"/>
    <property type="project" value="UniProtKB-KW"/>
</dbReference>
<keyword evidence="2" id="KW-0808">Transferase</keyword>
<reference evidence="2 3" key="1">
    <citation type="submission" date="2012-02" db="EMBL/GenBank/DDBJ databases">
        <title>Improved High-Quality Draft sequence of Microvirga sp. WSM3557.</title>
        <authorList>
            <consortium name="US DOE Joint Genome Institute"/>
            <person name="Lucas S."/>
            <person name="Han J."/>
            <person name="Lapidus A."/>
            <person name="Cheng J.-F."/>
            <person name="Goodwin L."/>
            <person name="Pitluck S."/>
            <person name="Peters L."/>
            <person name="Zhang X."/>
            <person name="Detter J.C."/>
            <person name="Han C."/>
            <person name="Tapia R."/>
            <person name="Land M."/>
            <person name="Hauser L."/>
            <person name="Kyrpides N."/>
            <person name="Ivanova N."/>
            <person name="Pagani I."/>
            <person name="Brau L."/>
            <person name="Yates R."/>
            <person name="O'Hara G."/>
            <person name="Rui T."/>
            <person name="Howieson J."/>
            <person name="Reeve W."/>
            <person name="Woyke T."/>
        </authorList>
    </citation>
    <scope>NUCLEOTIDE SEQUENCE [LARGE SCALE GENOMIC DNA]</scope>
    <source>
        <strain evidence="2 3">WSM3557</strain>
    </source>
</reference>
<dbReference type="eggNOG" id="COG0596">
    <property type="taxonomic scope" value="Bacteria"/>
</dbReference>
<dbReference type="RefSeq" id="WP_009762621.1">
    <property type="nucleotide sequence ID" value="NZ_CP141050.1"/>
</dbReference>
<keyword evidence="3" id="KW-1185">Reference proteome</keyword>
<protein>
    <submittedName>
        <fullName evidence="2">Putative hydrolase or acyltransferase of alpha/beta superfamily</fullName>
    </submittedName>
</protein>
<dbReference type="PATRIC" id="fig|864069.3.peg.3385"/>
<sequence>MSELRRATLNGDVFEYSDVGDGMPLLLLHGALGDLRTWQGHRETLSDRYRCVGYTQRYFGRASWRDDGPPFGIATHAEDLIALVEALGLAPVYLVAWSYSGHVAFHAALRRPDLFRRVMVYEPGVPSYVTDPEELAAFGRDAQAIYGPIATAVNTGDLEEAARLMIDGSGGDGYLDRQCPEYRTIIRDNLHSLPRLMAQQPPPKITCEDLATLRMPVSIAHGGLTRPVFAIPSLAAARCIRHARHVEVPGVGHLWPQESPRGFSAVVEELDCTT</sequence>
<gene>
    <name evidence="2" type="ORF">MicloDRAFT_00031190</name>
</gene>